<keyword evidence="2" id="KW-0833">Ubl conjugation pathway</keyword>
<evidence type="ECO:0008006" key="8">
    <source>
        <dbReference type="Google" id="ProtNLM"/>
    </source>
</evidence>
<feature type="region of interest" description="Disordered" evidence="3">
    <location>
        <begin position="39"/>
        <end position="68"/>
    </location>
</feature>
<dbReference type="GO" id="GO:0036503">
    <property type="term" value="P:ERAD pathway"/>
    <property type="evidence" value="ECO:0007669"/>
    <property type="project" value="TreeGrafter"/>
</dbReference>
<dbReference type="Pfam" id="PF03152">
    <property type="entry name" value="UFD1_N1"/>
    <property type="match status" value="1"/>
</dbReference>
<dbReference type="AlphaFoldDB" id="A0A9W8H6H1"/>
<dbReference type="Pfam" id="PF16558">
    <property type="entry name" value="AZUL"/>
    <property type="match status" value="1"/>
</dbReference>
<dbReference type="OrthoDB" id="193703at2759"/>
<organism evidence="6 7">
    <name type="scientific">Coemansia javaensis</name>
    <dbReference type="NCBI Taxonomy" id="2761396"/>
    <lineage>
        <taxon>Eukaryota</taxon>
        <taxon>Fungi</taxon>
        <taxon>Fungi incertae sedis</taxon>
        <taxon>Zoopagomycota</taxon>
        <taxon>Kickxellomycotina</taxon>
        <taxon>Kickxellomycetes</taxon>
        <taxon>Kickxellales</taxon>
        <taxon>Kickxellaceae</taxon>
        <taxon>Coemansia</taxon>
    </lineage>
</organism>
<comment type="caution">
    <text evidence="6">The sequence shown here is derived from an EMBL/GenBank/DDBJ whole genome shotgun (WGS) entry which is preliminary data.</text>
</comment>
<dbReference type="InterPro" id="IPR032353">
    <property type="entry name" value="AZUL"/>
</dbReference>
<dbReference type="Gene3D" id="2.40.40.50">
    <property type="entry name" value="Ubiquitin fusion degradation protein UFD1, N-terminal domain"/>
    <property type="match status" value="1"/>
</dbReference>
<dbReference type="PANTHER" id="PTHR12555">
    <property type="entry name" value="UBIQUITIN FUSION DEGRADATON PROTEIN 1"/>
    <property type="match status" value="1"/>
</dbReference>
<dbReference type="EMBL" id="JANBUL010000204">
    <property type="protein sequence ID" value="KAJ2778904.1"/>
    <property type="molecule type" value="Genomic_DNA"/>
</dbReference>
<feature type="domain" description="Ubiquitin fusion degradation protein UFD1 N-terminal subdomain 1" evidence="4">
    <location>
        <begin position="74"/>
        <end position="129"/>
    </location>
</feature>
<evidence type="ECO:0000313" key="6">
    <source>
        <dbReference type="EMBL" id="KAJ2778904.1"/>
    </source>
</evidence>
<reference evidence="6" key="1">
    <citation type="submission" date="2022-07" db="EMBL/GenBank/DDBJ databases">
        <title>Phylogenomic reconstructions and comparative analyses of Kickxellomycotina fungi.</title>
        <authorList>
            <person name="Reynolds N.K."/>
            <person name="Stajich J.E."/>
            <person name="Barry K."/>
            <person name="Grigoriev I.V."/>
            <person name="Crous P."/>
            <person name="Smith M.E."/>
        </authorList>
    </citation>
    <scope>NUCLEOTIDE SEQUENCE</scope>
    <source>
        <strain evidence="6">NBRC 105414</strain>
    </source>
</reference>
<sequence length="634" mass="68101">MRPAAEFSLVLRCRAAAASDDTRHADKIYLPPSYLSALLDRRPAKPPGRRRPTHSADDDSDTALAFGDGDRLPSPLILRLVPRQAAPSGVVYCGVREFSSDEGEAGIPEWLMQGAGLLAGDLVAVELVRAEKGTSATLQALDPAARSVGDLRALLEAHMRSRMTALFVGERFHVPVGGMAQALPFAVVALEPADVVDIVDTDLSVDIIHADGAPDDNHAEELAPGAPRRVATAGDQPHTFQLHIPAHVAAVDIVLTCEPGSDASLCASRIVRGVGIADNTWFDYSPPSQQPKRLRIERDQLPSGSNSVYVSVTGFPGACKAAIEARFDEPPADAQAAVPAGSPSPGERLCTNCGSSVPAARFEMHQVVCERHNTKCPRCPRVFKRGSAELERHWHCEACGAAGEQGDRDKHDYFYHTPRACSCDASHSHASLAELAEHRRTRCPERLIECRYCHTIVAQGPAATAPEALLLGQHAHEWDCGSRSIACAKCKANVSIRKVQVHMRVHEMKEEARRARMVPCSNRECSRERGDNLLGLCAACFGPLYTGQYDPDNHKLLKRLARSLHAQLTVGCGSPKCRNLHCATGRGHAGSAAAPLSQTEAAAMLVPILRAYAPLAAAGHPAIDYAAIDLHLCV</sequence>
<gene>
    <name evidence="6" type="ORF">H4R18_004332</name>
</gene>
<accession>A0A9W8H6H1</accession>
<protein>
    <recommendedName>
        <fullName evidence="8">Ubiquitin-protein ligase E3A N-terminal zinc-binding domain-containing protein</fullName>
    </recommendedName>
</protein>
<dbReference type="InterPro" id="IPR042556">
    <property type="entry name" value="AZUL_sf"/>
</dbReference>
<dbReference type="GO" id="GO:0034098">
    <property type="term" value="C:VCP-NPL4-UFD1 AAA ATPase complex"/>
    <property type="evidence" value="ECO:0007669"/>
    <property type="project" value="TreeGrafter"/>
</dbReference>
<evidence type="ECO:0000259" key="5">
    <source>
        <dbReference type="Pfam" id="PF16558"/>
    </source>
</evidence>
<dbReference type="Gene3D" id="3.10.330.10">
    <property type="match status" value="1"/>
</dbReference>
<evidence type="ECO:0000256" key="2">
    <source>
        <dbReference type="ARBA" id="ARBA00022786"/>
    </source>
</evidence>
<dbReference type="GO" id="GO:0006511">
    <property type="term" value="P:ubiquitin-dependent protein catabolic process"/>
    <property type="evidence" value="ECO:0007669"/>
    <property type="project" value="InterPro"/>
</dbReference>
<dbReference type="Gene3D" id="6.10.130.10">
    <property type="entry name" value="Ubiquitin-protein ligase E3A, N-terminal zinc-binding domain (AZUL)"/>
    <property type="match status" value="1"/>
</dbReference>
<evidence type="ECO:0000313" key="7">
    <source>
        <dbReference type="Proteomes" id="UP001140217"/>
    </source>
</evidence>
<dbReference type="InterPro" id="IPR004854">
    <property type="entry name" value="Ufd1-like"/>
</dbReference>
<feature type="domain" description="Ubiquitin-protein ligase E3A N-terminal zinc-binding" evidence="5">
    <location>
        <begin position="558"/>
        <end position="604"/>
    </location>
</feature>
<evidence type="ECO:0000259" key="4">
    <source>
        <dbReference type="Pfam" id="PF03152"/>
    </source>
</evidence>
<keyword evidence="7" id="KW-1185">Reference proteome</keyword>
<evidence type="ECO:0000256" key="3">
    <source>
        <dbReference type="SAM" id="MobiDB-lite"/>
    </source>
</evidence>
<dbReference type="PANTHER" id="PTHR12555:SF15">
    <property type="entry name" value="FUSION DEGRADATION PROTEIN (UFD1), PUTATIVE (AFU_ORTHOLOGUE AFUA_4G04640)-RELATED"/>
    <property type="match status" value="1"/>
</dbReference>
<name>A0A9W8H6H1_9FUNG</name>
<dbReference type="InterPro" id="IPR042299">
    <property type="entry name" value="Ufd1-like_Nn"/>
</dbReference>
<evidence type="ECO:0000256" key="1">
    <source>
        <dbReference type="ARBA" id="ARBA00006043"/>
    </source>
</evidence>
<dbReference type="InterPro" id="IPR055417">
    <property type="entry name" value="UFD1_N1"/>
</dbReference>
<dbReference type="GO" id="GO:0031593">
    <property type="term" value="F:polyubiquitin modification-dependent protein binding"/>
    <property type="evidence" value="ECO:0007669"/>
    <property type="project" value="TreeGrafter"/>
</dbReference>
<proteinExistence type="inferred from homology"/>
<comment type="similarity">
    <text evidence="1">Belongs to the UFD1 family.</text>
</comment>
<dbReference type="Proteomes" id="UP001140217">
    <property type="component" value="Unassembled WGS sequence"/>
</dbReference>